<sequence>MLGAMDQRSGPNRQRATQDSACCPAVQMRLQQHAERVRASHKQKKDGCNDDINTEKGVVDDDVAEIEQVLQPMGRHQYVSSTPPTIRRQECWTPVITVISTKLGLNRHFQTLKVVGTAVVNRWNSQWISLEVQPNLPRASANKSIVLNKPPKFSPPGPFIFYL</sequence>
<comment type="caution">
    <text evidence="2">The sequence shown here is derived from an EMBL/GenBank/DDBJ whole genome shotgun (WGS) entry which is preliminary data.</text>
</comment>
<evidence type="ECO:0000313" key="2">
    <source>
        <dbReference type="EMBL" id="KAK3783996.1"/>
    </source>
</evidence>
<evidence type="ECO:0000256" key="1">
    <source>
        <dbReference type="SAM" id="MobiDB-lite"/>
    </source>
</evidence>
<name>A0AAE1AB48_9GAST</name>
<reference evidence="2" key="1">
    <citation type="journal article" date="2023" name="G3 (Bethesda)">
        <title>A reference genome for the long-term kleptoplast-retaining sea slug Elysia crispata morphotype clarki.</title>
        <authorList>
            <person name="Eastman K.E."/>
            <person name="Pendleton A.L."/>
            <person name="Shaikh M.A."/>
            <person name="Suttiyut T."/>
            <person name="Ogas R."/>
            <person name="Tomko P."/>
            <person name="Gavelis G."/>
            <person name="Widhalm J.R."/>
            <person name="Wisecaver J.H."/>
        </authorList>
    </citation>
    <scope>NUCLEOTIDE SEQUENCE</scope>
    <source>
        <strain evidence="2">ECLA1</strain>
    </source>
</reference>
<proteinExistence type="predicted"/>
<dbReference type="EMBL" id="JAWDGP010002313">
    <property type="protein sequence ID" value="KAK3783996.1"/>
    <property type="molecule type" value="Genomic_DNA"/>
</dbReference>
<protein>
    <submittedName>
        <fullName evidence="2">Uncharacterized protein</fullName>
    </submittedName>
</protein>
<gene>
    <name evidence="2" type="ORF">RRG08_025192</name>
</gene>
<organism evidence="2 3">
    <name type="scientific">Elysia crispata</name>
    <name type="common">lettuce slug</name>
    <dbReference type="NCBI Taxonomy" id="231223"/>
    <lineage>
        <taxon>Eukaryota</taxon>
        <taxon>Metazoa</taxon>
        <taxon>Spiralia</taxon>
        <taxon>Lophotrochozoa</taxon>
        <taxon>Mollusca</taxon>
        <taxon>Gastropoda</taxon>
        <taxon>Heterobranchia</taxon>
        <taxon>Euthyneura</taxon>
        <taxon>Panpulmonata</taxon>
        <taxon>Sacoglossa</taxon>
        <taxon>Placobranchoidea</taxon>
        <taxon>Plakobranchidae</taxon>
        <taxon>Elysia</taxon>
    </lineage>
</organism>
<evidence type="ECO:0000313" key="3">
    <source>
        <dbReference type="Proteomes" id="UP001283361"/>
    </source>
</evidence>
<feature type="region of interest" description="Disordered" evidence="1">
    <location>
        <begin position="1"/>
        <end position="22"/>
    </location>
</feature>
<feature type="compositionally biased region" description="Polar residues" evidence="1">
    <location>
        <begin position="9"/>
        <end position="20"/>
    </location>
</feature>
<accession>A0AAE1AB48</accession>
<dbReference type="Proteomes" id="UP001283361">
    <property type="component" value="Unassembled WGS sequence"/>
</dbReference>
<keyword evidence="3" id="KW-1185">Reference proteome</keyword>
<dbReference type="AlphaFoldDB" id="A0AAE1AB48"/>